<comment type="caution">
    <text evidence="10">The sequence shown here is derived from an EMBL/GenBank/DDBJ whole genome shotgun (WGS) entry which is preliminary data.</text>
</comment>
<evidence type="ECO:0000256" key="9">
    <source>
        <dbReference type="SAM" id="Phobius"/>
    </source>
</evidence>
<dbReference type="AlphaFoldDB" id="A0A841E979"/>
<keyword evidence="5 9" id="KW-0812">Transmembrane</keyword>
<dbReference type="PANTHER" id="PTHR30472">
    <property type="entry name" value="FERRIC ENTEROBACTIN TRANSPORT SYSTEM PERMEASE PROTEIN"/>
    <property type="match status" value="1"/>
</dbReference>
<dbReference type="Proteomes" id="UP000578077">
    <property type="component" value="Unassembled WGS sequence"/>
</dbReference>
<feature type="transmembrane region" description="Helical" evidence="9">
    <location>
        <begin position="276"/>
        <end position="306"/>
    </location>
</feature>
<accession>A0A841E979</accession>
<dbReference type="GO" id="GO:0033214">
    <property type="term" value="P:siderophore-iron import into cell"/>
    <property type="evidence" value="ECO:0007669"/>
    <property type="project" value="TreeGrafter"/>
</dbReference>
<name>A0A841E979_9ACTN</name>
<reference evidence="10 11" key="1">
    <citation type="submission" date="2020-08" db="EMBL/GenBank/DDBJ databases">
        <title>Sequencing the genomes of 1000 actinobacteria strains.</title>
        <authorList>
            <person name="Klenk H.-P."/>
        </authorList>
    </citation>
    <scope>NUCLEOTIDE SEQUENCE [LARGE SCALE GENOMIC DNA]</scope>
    <source>
        <strain evidence="10 11">DSM 44593</strain>
    </source>
</reference>
<feature type="transmembrane region" description="Helical" evidence="9">
    <location>
        <begin position="128"/>
        <end position="146"/>
    </location>
</feature>
<dbReference type="Pfam" id="PF01032">
    <property type="entry name" value="FecCD"/>
    <property type="match status" value="1"/>
</dbReference>
<feature type="transmembrane region" description="Helical" evidence="9">
    <location>
        <begin position="40"/>
        <end position="61"/>
    </location>
</feature>
<dbReference type="GO" id="GO:0022857">
    <property type="term" value="F:transmembrane transporter activity"/>
    <property type="evidence" value="ECO:0007669"/>
    <property type="project" value="InterPro"/>
</dbReference>
<dbReference type="GO" id="GO:0005886">
    <property type="term" value="C:plasma membrane"/>
    <property type="evidence" value="ECO:0007669"/>
    <property type="project" value="UniProtKB-SubCell"/>
</dbReference>
<gene>
    <name evidence="10" type="ORF">HNR25_001620</name>
</gene>
<evidence type="ECO:0000313" key="10">
    <source>
        <dbReference type="EMBL" id="MBB5997869.1"/>
    </source>
</evidence>
<dbReference type="InterPro" id="IPR037294">
    <property type="entry name" value="ABC_BtuC-like"/>
</dbReference>
<keyword evidence="11" id="KW-1185">Reference proteome</keyword>
<comment type="subcellular location">
    <subcellularLocation>
        <location evidence="1">Cell membrane</location>
        <topology evidence="1">Multi-pass membrane protein</topology>
    </subcellularLocation>
</comment>
<feature type="compositionally biased region" description="Low complexity" evidence="8">
    <location>
        <begin position="1"/>
        <end position="15"/>
    </location>
</feature>
<dbReference type="InterPro" id="IPR000522">
    <property type="entry name" value="ABC_transptr_permease_BtuC"/>
</dbReference>
<keyword evidence="3" id="KW-0813">Transport</keyword>
<feature type="transmembrane region" description="Helical" evidence="9">
    <location>
        <begin position="187"/>
        <end position="206"/>
    </location>
</feature>
<feature type="region of interest" description="Disordered" evidence="8">
    <location>
        <begin position="1"/>
        <end position="21"/>
    </location>
</feature>
<evidence type="ECO:0000256" key="6">
    <source>
        <dbReference type="ARBA" id="ARBA00022989"/>
    </source>
</evidence>
<evidence type="ECO:0000256" key="8">
    <source>
        <dbReference type="SAM" id="MobiDB-lite"/>
    </source>
</evidence>
<keyword evidence="6 9" id="KW-1133">Transmembrane helix</keyword>
<evidence type="ECO:0000256" key="2">
    <source>
        <dbReference type="ARBA" id="ARBA00007935"/>
    </source>
</evidence>
<evidence type="ECO:0000256" key="1">
    <source>
        <dbReference type="ARBA" id="ARBA00004651"/>
    </source>
</evidence>
<evidence type="ECO:0000256" key="4">
    <source>
        <dbReference type="ARBA" id="ARBA00022475"/>
    </source>
</evidence>
<sequence>MSAPASPRTSPSPHADPGAALNRPVAHIGPAAWTWRPRTALVCLAVAALLAAAFLRALAAFDTADVGLADAAAVLLGGGDPGQRFIVLELRMPRAATGALVGAALGLSGAILQSLARNPLASPDTLGIGWGAAIGAVTVIVFGGSAGGVSGIAAQFGVPAGAIVGGLAATAAVFGLSWRSGVHSNRLLLVGVAVSLTCANLVYWIMTWTDLQSAARAQTWVTGSLHAADWDRAGAAAVALAAVIPLTLGVGRALGALGLGDDAARGLGVRVDAARLVLLLLSALLVCVATSAAGPINFVALAAPQIAMRLCRCAQPPLFTATLMGAALTLVADQLAAGLFAPLQLPVGVFTAVLGAPYLMYLIVLRHREARL</sequence>
<proteinExistence type="inferred from homology"/>
<dbReference type="SUPFAM" id="SSF81345">
    <property type="entry name" value="ABC transporter involved in vitamin B12 uptake, BtuC"/>
    <property type="match status" value="1"/>
</dbReference>
<evidence type="ECO:0000256" key="5">
    <source>
        <dbReference type="ARBA" id="ARBA00022692"/>
    </source>
</evidence>
<organism evidence="10 11">
    <name type="scientific">Streptomonospora salina</name>
    <dbReference type="NCBI Taxonomy" id="104205"/>
    <lineage>
        <taxon>Bacteria</taxon>
        <taxon>Bacillati</taxon>
        <taxon>Actinomycetota</taxon>
        <taxon>Actinomycetes</taxon>
        <taxon>Streptosporangiales</taxon>
        <taxon>Nocardiopsidaceae</taxon>
        <taxon>Streptomonospora</taxon>
    </lineage>
</organism>
<feature type="transmembrane region" description="Helical" evidence="9">
    <location>
        <begin position="347"/>
        <end position="365"/>
    </location>
</feature>
<feature type="transmembrane region" description="Helical" evidence="9">
    <location>
        <begin position="152"/>
        <end position="175"/>
    </location>
</feature>
<dbReference type="EMBL" id="JACHLY010000001">
    <property type="protein sequence ID" value="MBB5997869.1"/>
    <property type="molecule type" value="Genomic_DNA"/>
</dbReference>
<dbReference type="Gene3D" id="1.10.3470.10">
    <property type="entry name" value="ABC transporter involved in vitamin B12 uptake, BtuC"/>
    <property type="match status" value="1"/>
</dbReference>
<dbReference type="CDD" id="cd06550">
    <property type="entry name" value="TM_ABC_iron-siderophores_like"/>
    <property type="match status" value="1"/>
</dbReference>
<keyword evidence="4" id="KW-1003">Cell membrane</keyword>
<evidence type="ECO:0000256" key="3">
    <source>
        <dbReference type="ARBA" id="ARBA00022448"/>
    </source>
</evidence>
<evidence type="ECO:0000256" key="7">
    <source>
        <dbReference type="ARBA" id="ARBA00023136"/>
    </source>
</evidence>
<feature type="transmembrane region" description="Helical" evidence="9">
    <location>
        <begin position="95"/>
        <end position="116"/>
    </location>
</feature>
<keyword evidence="7 9" id="KW-0472">Membrane</keyword>
<protein>
    <submittedName>
        <fullName evidence="10">Iron complex transport system permease protein</fullName>
    </submittedName>
</protein>
<dbReference type="PANTHER" id="PTHR30472:SF24">
    <property type="entry name" value="FERRIC ENTEROBACTIN TRANSPORT SYSTEM PERMEASE PROTEIN FEPG"/>
    <property type="match status" value="1"/>
</dbReference>
<comment type="similarity">
    <text evidence="2">Belongs to the binding-protein-dependent transport system permease family. FecCD subfamily.</text>
</comment>
<dbReference type="RefSeq" id="WP_312862412.1">
    <property type="nucleotide sequence ID" value="NZ_BAABKT010000023.1"/>
</dbReference>
<evidence type="ECO:0000313" key="11">
    <source>
        <dbReference type="Proteomes" id="UP000578077"/>
    </source>
</evidence>